<keyword evidence="3" id="KW-0645">Protease</keyword>
<name>A0A1Y2EQI0_9FUNG</name>
<protein>
    <submittedName>
        <fullName evidence="5">Peptidase C14</fullName>
    </submittedName>
</protein>
<dbReference type="GO" id="GO:0006915">
    <property type="term" value="P:apoptotic process"/>
    <property type="evidence" value="ECO:0007669"/>
    <property type="project" value="UniProtKB-KW"/>
</dbReference>
<sequence>MGRGRRYNINFDNYQRKQNFNNTVNQKIRDQNLWIRDLDRFYQEKGGDRCVRSACNGNKKALFIGINYKGTKAELRGCINDVRNVSELFCRKYNFNNCLYLTDEQQDPEKKPTYNNIIEGMKWLVQGAKQGDSLFFHYSGHGGTSRDSDSDEVDGFDETILPLDYETAGQIIDDVIYENLVTPLPQGCRLTAIFDSCHSGTVLDLPYTYQCDGNVEVIENDVRKEIFKKALGIVGSLIQGDQAAIASSLLGLFDGSINFNSTSNTNNQAAIKKRRHDADVIQFSGCMDNQTSADAKINNVSTGAMSYALITILSQNRDFTYTELLTEIRKIMKQKNFKQIPQLSTSHPMNMNEKFFM</sequence>
<dbReference type="OrthoDB" id="3223806at2759"/>
<dbReference type="PANTHER" id="PTHR48104:SF30">
    <property type="entry name" value="METACASPASE-1"/>
    <property type="match status" value="1"/>
</dbReference>
<keyword evidence="3" id="KW-0788">Thiol protease</keyword>
<dbReference type="InterPro" id="IPR050452">
    <property type="entry name" value="Metacaspase"/>
</dbReference>
<dbReference type="GO" id="GO:0005737">
    <property type="term" value="C:cytoplasm"/>
    <property type="evidence" value="ECO:0007669"/>
    <property type="project" value="TreeGrafter"/>
</dbReference>
<keyword evidence="6" id="KW-1185">Reference proteome</keyword>
<organism evidence="5 6">
    <name type="scientific">Neocallimastix californiae</name>
    <dbReference type="NCBI Taxonomy" id="1754190"/>
    <lineage>
        <taxon>Eukaryota</taxon>
        <taxon>Fungi</taxon>
        <taxon>Fungi incertae sedis</taxon>
        <taxon>Chytridiomycota</taxon>
        <taxon>Chytridiomycota incertae sedis</taxon>
        <taxon>Neocallimastigomycetes</taxon>
        <taxon>Neocallimastigales</taxon>
        <taxon>Neocallimastigaceae</taxon>
        <taxon>Neocallimastix</taxon>
    </lineage>
</organism>
<dbReference type="Gene3D" id="3.40.50.12660">
    <property type="match status" value="1"/>
</dbReference>
<evidence type="ECO:0000259" key="4">
    <source>
        <dbReference type="Pfam" id="PF00656"/>
    </source>
</evidence>
<dbReference type="SUPFAM" id="SSF52129">
    <property type="entry name" value="Caspase-like"/>
    <property type="match status" value="1"/>
</dbReference>
<keyword evidence="3" id="KW-0378">Hydrolase</keyword>
<comment type="similarity">
    <text evidence="1">Belongs to the peptidase C14B family.</text>
</comment>
<evidence type="ECO:0000313" key="6">
    <source>
        <dbReference type="Proteomes" id="UP000193920"/>
    </source>
</evidence>
<evidence type="ECO:0000256" key="3">
    <source>
        <dbReference type="ARBA" id="ARBA00022807"/>
    </source>
</evidence>
<evidence type="ECO:0000313" key="5">
    <source>
        <dbReference type="EMBL" id="ORY73798.1"/>
    </source>
</evidence>
<keyword evidence="2" id="KW-0053">Apoptosis</keyword>
<comment type="caution">
    <text evidence="5">The sequence shown here is derived from an EMBL/GenBank/DDBJ whole genome shotgun (WGS) entry which is preliminary data.</text>
</comment>
<dbReference type="PANTHER" id="PTHR48104">
    <property type="entry name" value="METACASPASE-4"/>
    <property type="match status" value="1"/>
</dbReference>
<dbReference type="GO" id="GO:0004197">
    <property type="term" value="F:cysteine-type endopeptidase activity"/>
    <property type="evidence" value="ECO:0007669"/>
    <property type="project" value="InterPro"/>
</dbReference>
<dbReference type="Pfam" id="PF00656">
    <property type="entry name" value="Peptidase_C14"/>
    <property type="match status" value="1"/>
</dbReference>
<evidence type="ECO:0000256" key="1">
    <source>
        <dbReference type="ARBA" id="ARBA00009005"/>
    </source>
</evidence>
<dbReference type="Proteomes" id="UP000193920">
    <property type="component" value="Unassembled WGS sequence"/>
</dbReference>
<dbReference type="InterPro" id="IPR011600">
    <property type="entry name" value="Pept_C14_caspase"/>
</dbReference>
<dbReference type="InterPro" id="IPR029030">
    <property type="entry name" value="Caspase-like_dom_sf"/>
</dbReference>
<proteinExistence type="inferred from homology"/>
<feature type="domain" description="Peptidase C14 caspase" evidence="4">
    <location>
        <begin position="59"/>
        <end position="347"/>
    </location>
</feature>
<dbReference type="AlphaFoldDB" id="A0A1Y2EQI0"/>
<dbReference type="EMBL" id="MCOG01000032">
    <property type="protein sequence ID" value="ORY73798.1"/>
    <property type="molecule type" value="Genomic_DNA"/>
</dbReference>
<reference evidence="5 6" key="1">
    <citation type="submission" date="2016-08" db="EMBL/GenBank/DDBJ databases">
        <title>A Parts List for Fungal Cellulosomes Revealed by Comparative Genomics.</title>
        <authorList>
            <consortium name="DOE Joint Genome Institute"/>
            <person name="Haitjema C.H."/>
            <person name="Gilmore S.P."/>
            <person name="Henske J.K."/>
            <person name="Solomon K.V."/>
            <person name="De Groot R."/>
            <person name="Kuo A."/>
            <person name="Mondo S.J."/>
            <person name="Salamov A.A."/>
            <person name="Labutti K."/>
            <person name="Zhao Z."/>
            <person name="Chiniquy J."/>
            <person name="Barry K."/>
            <person name="Brewer H.M."/>
            <person name="Purvine S.O."/>
            <person name="Wright A.T."/>
            <person name="Boxma B."/>
            <person name="Van Alen T."/>
            <person name="Hackstein J.H."/>
            <person name="Baker S.E."/>
            <person name="Grigoriev I.V."/>
            <person name="O'Malley M.A."/>
        </authorList>
    </citation>
    <scope>NUCLEOTIDE SEQUENCE [LARGE SCALE GENOMIC DNA]</scope>
    <source>
        <strain evidence="5 6">G1</strain>
    </source>
</reference>
<dbReference type="GO" id="GO:0006508">
    <property type="term" value="P:proteolysis"/>
    <property type="evidence" value="ECO:0007669"/>
    <property type="project" value="InterPro"/>
</dbReference>
<evidence type="ECO:0000256" key="2">
    <source>
        <dbReference type="ARBA" id="ARBA00022703"/>
    </source>
</evidence>
<accession>A0A1Y2EQI0</accession>
<gene>
    <name evidence="5" type="ORF">LY90DRAFT_402688</name>
</gene>